<protein>
    <recommendedName>
        <fullName evidence="7">Ubiquitin-like protease family profile domain-containing protein</fullName>
    </recommendedName>
</protein>
<feature type="compositionally biased region" description="Basic and acidic residues" evidence="6">
    <location>
        <begin position="48"/>
        <end position="62"/>
    </location>
</feature>
<dbReference type="GO" id="GO:0005634">
    <property type="term" value="C:nucleus"/>
    <property type="evidence" value="ECO:0007669"/>
    <property type="project" value="TreeGrafter"/>
</dbReference>
<comment type="similarity">
    <text evidence="1">Belongs to the peptidase C48 family.</text>
</comment>
<dbReference type="GO" id="GO:0005737">
    <property type="term" value="C:cytoplasm"/>
    <property type="evidence" value="ECO:0007669"/>
    <property type="project" value="TreeGrafter"/>
</dbReference>
<keyword evidence="2" id="KW-0597">Phosphoprotein</keyword>
<dbReference type="EMBL" id="BPLR01013012">
    <property type="protein sequence ID" value="GIY58086.1"/>
    <property type="molecule type" value="Genomic_DNA"/>
</dbReference>
<dbReference type="GO" id="GO:0016926">
    <property type="term" value="P:protein desumoylation"/>
    <property type="evidence" value="ECO:0007669"/>
    <property type="project" value="TreeGrafter"/>
</dbReference>
<dbReference type="PANTHER" id="PTHR46896">
    <property type="entry name" value="SENTRIN-SPECIFIC PROTEASE"/>
    <property type="match status" value="1"/>
</dbReference>
<organism evidence="8 9">
    <name type="scientific">Caerostris extrusa</name>
    <name type="common">Bark spider</name>
    <name type="synonym">Caerostris bankana</name>
    <dbReference type="NCBI Taxonomy" id="172846"/>
    <lineage>
        <taxon>Eukaryota</taxon>
        <taxon>Metazoa</taxon>
        <taxon>Ecdysozoa</taxon>
        <taxon>Arthropoda</taxon>
        <taxon>Chelicerata</taxon>
        <taxon>Arachnida</taxon>
        <taxon>Araneae</taxon>
        <taxon>Araneomorphae</taxon>
        <taxon>Entelegynae</taxon>
        <taxon>Araneoidea</taxon>
        <taxon>Araneidae</taxon>
        <taxon>Caerostris</taxon>
    </lineage>
</organism>
<evidence type="ECO:0000313" key="8">
    <source>
        <dbReference type="EMBL" id="GIY58086.1"/>
    </source>
</evidence>
<dbReference type="PANTHER" id="PTHR46896:SF3">
    <property type="entry name" value="FI06413P-RELATED"/>
    <property type="match status" value="1"/>
</dbReference>
<sequence>MKSRAKASIEQWVKGVDIFSKDFIVIPIYDNHTWYLAILCYPGMREEKTDRGETTRKEERGPDSTIESYTQTPVLKTQKISPSCLFIIHMKMIGLTTELYVMYISNWSSTARPTPGSLKKRRGFALASTLSVHAVRRYSEEALSNKHLAQVGGNLDFIVEGQASNMYKGKARKAVCISLLP</sequence>
<evidence type="ECO:0000256" key="5">
    <source>
        <dbReference type="ARBA" id="ARBA00022801"/>
    </source>
</evidence>
<accession>A0AAV4UJZ3</accession>
<comment type="caution">
    <text evidence="8">The sequence shown here is derived from an EMBL/GenBank/DDBJ whole genome shotgun (WGS) entry which is preliminary data.</text>
</comment>
<keyword evidence="5" id="KW-0378">Hydrolase</keyword>
<evidence type="ECO:0000256" key="4">
    <source>
        <dbReference type="ARBA" id="ARBA00022786"/>
    </source>
</evidence>
<dbReference type="InterPro" id="IPR003653">
    <property type="entry name" value="Peptidase_C48_C"/>
</dbReference>
<dbReference type="GO" id="GO:0070139">
    <property type="term" value="F:SUMO-specific endopeptidase activity"/>
    <property type="evidence" value="ECO:0007669"/>
    <property type="project" value="TreeGrafter"/>
</dbReference>
<feature type="region of interest" description="Disordered" evidence="6">
    <location>
        <begin position="48"/>
        <end position="67"/>
    </location>
</feature>
<keyword evidence="9" id="KW-1185">Reference proteome</keyword>
<evidence type="ECO:0000259" key="7">
    <source>
        <dbReference type="PROSITE" id="PS50600"/>
    </source>
</evidence>
<gene>
    <name evidence="8" type="ORF">CEXT_235511</name>
</gene>
<dbReference type="InterPro" id="IPR038765">
    <property type="entry name" value="Papain-like_cys_pep_sf"/>
</dbReference>
<dbReference type="Proteomes" id="UP001054945">
    <property type="component" value="Unassembled WGS sequence"/>
</dbReference>
<evidence type="ECO:0000256" key="2">
    <source>
        <dbReference type="ARBA" id="ARBA00022553"/>
    </source>
</evidence>
<evidence type="ECO:0000256" key="1">
    <source>
        <dbReference type="ARBA" id="ARBA00005234"/>
    </source>
</evidence>
<keyword evidence="3" id="KW-0645">Protease</keyword>
<evidence type="ECO:0000256" key="6">
    <source>
        <dbReference type="SAM" id="MobiDB-lite"/>
    </source>
</evidence>
<reference evidence="8 9" key="1">
    <citation type="submission" date="2021-06" db="EMBL/GenBank/DDBJ databases">
        <title>Caerostris extrusa draft genome.</title>
        <authorList>
            <person name="Kono N."/>
            <person name="Arakawa K."/>
        </authorList>
    </citation>
    <scope>NUCLEOTIDE SEQUENCE [LARGE SCALE GENOMIC DNA]</scope>
</reference>
<dbReference type="InterPro" id="IPR051947">
    <property type="entry name" value="Sentrin-specific_protease"/>
</dbReference>
<dbReference type="Gene3D" id="3.30.310.130">
    <property type="entry name" value="Ubiquitin-related"/>
    <property type="match status" value="1"/>
</dbReference>
<dbReference type="AlphaFoldDB" id="A0AAV4UJZ3"/>
<proteinExistence type="inferred from homology"/>
<evidence type="ECO:0000256" key="3">
    <source>
        <dbReference type="ARBA" id="ARBA00022670"/>
    </source>
</evidence>
<name>A0AAV4UJZ3_CAEEX</name>
<dbReference type="PROSITE" id="PS50600">
    <property type="entry name" value="ULP_PROTEASE"/>
    <property type="match status" value="1"/>
</dbReference>
<dbReference type="GO" id="GO:0006508">
    <property type="term" value="P:proteolysis"/>
    <property type="evidence" value="ECO:0007669"/>
    <property type="project" value="UniProtKB-KW"/>
</dbReference>
<dbReference type="SUPFAM" id="SSF54001">
    <property type="entry name" value="Cysteine proteinases"/>
    <property type="match status" value="1"/>
</dbReference>
<keyword evidence="4" id="KW-0833">Ubl conjugation pathway</keyword>
<evidence type="ECO:0000313" key="9">
    <source>
        <dbReference type="Proteomes" id="UP001054945"/>
    </source>
</evidence>
<feature type="domain" description="Ubiquitin-like protease family profile" evidence="7">
    <location>
        <begin position="1"/>
        <end position="95"/>
    </location>
</feature>